<evidence type="ECO:0000313" key="5">
    <source>
        <dbReference type="Proteomes" id="UP000224563"/>
    </source>
</evidence>
<keyword evidence="3" id="KW-0804">Transcription</keyword>
<dbReference type="Proteomes" id="UP000224563">
    <property type="component" value="Unassembled WGS sequence"/>
</dbReference>
<sequence length="285" mass="32066">MQDKETYRIGIVLTNFMSYTPSGILEEISKVFREQGHITLYTETNGNLEDERRAISYLVEETDGLIIMSCAKDYSEIEDVLPDSFPAVFLLSYPRNCRKSVIIENDYSAIYQGILSLSNQNFRKIACVIENPDTLVGQSYIKAYEDALTAIGQPIEKNMMIEIDDFTSMNPTKIFSQIIACGAEAVFCTSSALTVSLSDCLIYYNHNINNKPIPLLGYGVSDVSIASFLSVDLISHSVAEFANLAFQTLIYCIRHPNETVQKERVLQLKGTLQMHRYNGLNITED</sequence>
<dbReference type="InterPro" id="IPR028082">
    <property type="entry name" value="Peripla_BP_I"/>
</dbReference>
<evidence type="ECO:0000256" key="2">
    <source>
        <dbReference type="ARBA" id="ARBA00023125"/>
    </source>
</evidence>
<dbReference type="RefSeq" id="WP_031546129.1">
    <property type="nucleotide sequence ID" value="NZ_JANSWH010000061.1"/>
</dbReference>
<dbReference type="EMBL" id="PDYG01000123">
    <property type="protein sequence ID" value="PHU36792.1"/>
    <property type="molecule type" value="Genomic_DNA"/>
</dbReference>
<reference evidence="4 5" key="1">
    <citation type="submission" date="2017-10" db="EMBL/GenBank/DDBJ databases">
        <title>Resolving the taxonomy of Roseburia spp., Eubacterium rectale and Agathobacter spp. through phylogenomic analysis.</title>
        <authorList>
            <person name="Sheridan P.O."/>
            <person name="Walker A.W."/>
            <person name="Duncan S.H."/>
            <person name="Scott K.P."/>
            <person name="Toole P.W.O."/>
            <person name="Luis P."/>
            <person name="Flint H.J."/>
        </authorList>
    </citation>
    <scope>NUCLEOTIDE SEQUENCE [LARGE SCALE GENOMIC DNA]</scope>
    <source>
        <strain evidence="4 5">JK623</strain>
    </source>
</reference>
<evidence type="ECO:0000256" key="1">
    <source>
        <dbReference type="ARBA" id="ARBA00023015"/>
    </source>
</evidence>
<organism evidence="4 5">
    <name type="scientific">Agathobacter ruminis</name>
    <dbReference type="NCBI Taxonomy" id="1712665"/>
    <lineage>
        <taxon>Bacteria</taxon>
        <taxon>Bacillati</taxon>
        <taxon>Bacillota</taxon>
        <taxon>Clostridia</taxon>
        <taxon>Lachnospirales</taxon>
        <taxon>Lachnospiraceae</taxon>
        <taxon>Agathobacter</taxon>
    </lineage>
</organism>
<gene>
    <name evidence="4" type="ORF">CSX02_11510</name>
</gene>
<keyword evidence="2" id="KW-0238">DNA-binding</keyword>
<dbReference type="PANTHER" id="PTHR30146:SF109">
    <property type="entry name" value="HTH-TYPE TRANSCRIPTIONAL REGULATOR GALS"/>
    <property type="match status" value="1"/>
</dbReference>
<name>A0A2G3E0I0_9FIRM</name>
<keyword evidence="5" id="KW-1185">Reference proteome</keyword>
<dbReference type="PANTHER" id="PTHR30146">
    <property type="entry name" value="LACI-RELATED TRANSCRIPTIONAL REPRESSOR"/>
    <property type="match status" value="1"/>
</dbReference>
<dbReference type="Gene3D" id="3.40.50.2300">
    <property type="match status" value="2"/>
</dbReference>
<reference evidence="4 5" key="2">
    <citation type="submission" date="2017-10" db="EMBL/GenBank/DDBJ databases">
        <authorList>
            <person name="Banno H."/>
            <person name="Chua N.-H."/>
        </authorList>
    </citation>
    <scope>NUCLEOTIDE SEQUENCE [LARGE SCALE GENOMIC DNA]</scope>
    <source>
        <strain evidence="4 5">JK623</strain>
    </source>
</reference>
<keyword evidence="1" id="KW-0805">Transcription regulation</keyword>
<evidence type="ECO:0008006" key="6">
    <source>
        <dbReference type="Google" id="ProtNLM"/>
    </source>
</evidence>
<evidence type="ECO:0000313" key="4">
    <source>
        <dbReference type="EMBL" id="PHU36792.1"/>
    </source>
</evidence>
<evidence type="ECO:0000256" key="3">
    <source>
        <dbReference type="ARBA" id="ARBA00023163"/>
    </source>
</evidence>
<comment type="caution">
    <text evidence="4">The sequence shown here is derived from an EMBL/GenBank/DDBJ whole genome shotgun (WGS) entry which is preliminary data.</text>
</comment>
<protein>
    <recommendedName>
        <fullName evidence="6">Periplasmic binding protein domain-containing protein</fullName>
    </recommendedName>
</protein>
<dbReference type="SUPFAM" id="SSF53822">
    <property type="entry name" value="Periplasmic binding protein-like I"/>
    <property type="match status" value="1"/>
</dbReference>
<dbReference type="CDD" id="cd06267">
    <property type="entry name" value="PBP1_LacI_sugar_binding-like"/>
    <property type="match status" value="1"/>
</dbReference>
<proteinExistence type="predicted"/>
<dbReference type="AlphaFoldDB" id="A0A2G3E0I0"/>
<accession>A0A2G3E0I0</accession>
<dbReference type="GO" id="GO:0003700">
    <property type="term" value="F:DNA-binding transcription factor activity"/>
    <property type="evidence" value="ECO:0007669"/>
    <property type="project" value="TreeGrafter"/>
</dbReference>
<dbReference type="GO" id="GO:0000976">
    <property type="term" value="F:transcription cis-regulatory region binding"/>
    <property type="evidence" value="ECO:0007669"/>
    <property type="project" value="TreeGrafter"/>
</dbReference>